<dbReference type="EMBL" id="JAEPRB010000101">
    <property type="protein sequence ID" value="KAG2221743.1"/>
    <property type="molecule type" value="Genomic_DNA"/>
</dbReference>
<feature type="compositionally biased region" description="Basic and acidic residues" evidence="10">
    <location>
        <begin position="534"/>
        <end position="543"/>
    </location>
</feature>
<keyword evidence="7" id="KW-0805">Transcription regulation</keyword>
<sequence length="1035" mass="115999">MENNSSRQVPIINDNNTLVPNSSKRPRQNYEQVRQPIVLVKRAGVMISTGTNSDASSSSSSATTTTSKTTPTPRLHDVNMNNSSSTSNQISGQTTTTRRSPTPPIHIEKLEIRPRKIRKTSSLQSKSSQQSQESTSLTSTSTSPPSPTPLLCQVPNVIDLTLDDSDNDVSPQPKASASSSSQRPSSLQKLSKKRVEKEPLLNKKSINNSLDSSDTDSSNDDSEDHPLNETPAPKQHDPPTSMSNKNDSSTSNNDDEDDDDNNDVNNKQKQKQKQSFYMAFSEEDELDEDDDDEDYRDKPMSSTLSNNTVERERMLSLPSIDEEVNEDAYVDKRNGQLESLRMKSTGHKSTPDNNSEVDQLIDGEEDEEQLQLEKDREKQSLQDLHDLHNEDEYNEEDVKKKHNINTKKDDEQPLSELQIENNTDHYINEKNQSPALQEESNNVITKKTNNDTIAATNTDSNTTLTPKPREQNGLDSYNGSDDEHMDNYIVIDSPPITSKQSDPTNESMTTITSTSALTPLALSSPIEMERDLQSYNNSHKDPDSTLSSLPSSNLSTQSTITEEDRDQHEERQGLSSNNDKGDHGHDEDEDEEDEDFYSASPQEHQSGLPTSEDDENEEYITAQGGRSSTIDGVETDIDYQRLSRHGLKTGYVYDVIMSFHAQLAEEDDEPHPEDPRRIYSIYKCMLDNGLLNDCVRLPIRQATKKEILSIHDARYYNTLIKTKDMSREELEKEAERYNSIYMNAHSHESTLYSAGGVIEACSAVVTDKVRNAFAIVRPPGHHAEYDRAMGFCLLNNVAIATRYCKDHFPFLKRIMILDWDIHFGNDNKMNKNINYEKTHYDSYAHHIGELLSGNGTQQLTCRDKDILYMSLHRYEEGTFYPQDNHGTASYCGRGNGKGSTVNIPWPNNGMTDGDYLYAFEQVVMPIAREFGPSLVIVSAGFDAAAGDHIGECYVTPAGYGQMTHMLKTLANGRIVLALEGGYNLNSIAKSAHACMSVLLGEAPEIPAIFTPSPEAVNTIRKVKRIQSKYWDCLKY</sequence>
<evidence type="ECO:0000256" key="2">
    <source>
        <dbReference type="ARBA" id="ARBA00007738"/>
    </source>
</evidence>
<dbReference type="PANTHER" id="PTHR10625:SF5">
    <property type="entry name" value="HISTONE DEACETYLASE"/>
    <property type="match status" value="1"/>
</dbReference>
<dbReference type="InterPro" id="IPR023696">
    <property type="entry name" value="Ureohydrolase_dom_sf"/>
</dbReference>
<dbReference type="PRINTS" id="PR01270">
    <property type="entry name" value="HDASUPER"/>
</dbReference>
<feature type="compositionally biased region" description="Low complexity" evidence="10">
    <location>
        <begin position="243"/>
        <end position="252"/>
    </location>
</feature>
<dbReference type="Proteomes" id="UP000646827">
    <property type="component" value="Unassembled WGS sequence"/>
</dbReference>
<feature type="compositionally biased region" description="Low complexity" evidence="10">
    <location>
        <begin position="49"/>
        <end position="72"/>
    </location>
</feature>
<comment type="similarity">
    <text evidence="2">Belongs to the histone deacetylase family. HD type 2 subfamily.</text>
</comment>
<dbReference type="Gene3D" id="3.40.800.20">
    <property type="entry name" value="Histone deacetylase domain"/>
    <property type="match status" value="2"/>
</dbReference>
<evidence type="ECO:0000256" key="5">
    <source>
        <dbReference type="ARBA" id="ARBA00022801"/>
    </source>
</evidence>
<comment type="subcellular location">
    <subcellularLocation>
        <location evidence="1">Nucleus</location>
    </subcellularLocation>
</comment>
<feature type="compositionally biased region" description="Polar residues" evidence="10">
    <location>
        <begin position="1"/>
        <end position="23"/>
    </location>
</feature>
<feature type="compositionally biased region" description="Low complexity" evidence="10">
    <location>
        <begin position="544"/>
        <end position="559"/>
    </location>
</feature>
<evidence type="ECO:0000256" key="6">
    <source>
        <dbReference type="ARBA" id="ARBA00022853"/>
    </source>
</evidence>
<feature type="compositionally biased region" description="Polar residues" evidence="10">
    <location>
        <begin position="495"/>
        <end position="508"/>
    </location>
</feature>
<dbReference type="InterPro" id="IPR037138">
    <property type="entry name" value="His_deacetylse_dom_sf"/>
</dbReference>
<feature type="compositionally biased region" description="Polar residues" evidence="10">
    <location>
        <begin position="599"/>
        <end position="609"/>
    </location>
</feature>
<gene>
    <name evidence="12" type="ORF">INT45_007149</name>
</gene>
<reference evidence="12 13" key="1">
    <citation type="submission" date="2020-12" db="EMBL/GenBank/DDBJ databases">
        <title>Metabolic potential, ecology and presence of endohyphal bacteria is reflected in genomic diversity of Mucoromycotina.</title>
        <authorList>
            <person name="Muszewska A."/>
            <person name="Okrasinska A."/>
            <person name="Steczkiewicz K."/>
            <person name="Drgas O."/>
            <person name="Orlowska M."/>
            <person name="Perlinska-Lenart U."/>
            <person name="Aleksandrzak-Piekarczyk T."/>
            <person name="Szatraj K."/>
            <person name="Zielenkiewicz U."/>
            <person name="Pilsyk S."/>
            <person name="Malc E."/>
            <person name="Mieczkowski P."/>
            <person name="Kruszewska J.S."/>
            <person name="Biernat P."/>
            <person name="Pawlowska J."/>
        </authorList>
    </citation>
    <scope>NUCLEOTIDE SEQUENCE [LARGE SCALE GENOMIC DNA]</scope>
    <source>
        <strain evidence="12 13">CBS 142.35</strain>
    </source>
</reference>
<feature type="region of interest" description="Disordered" evidence="10">
    <location>
        <begin position="1"/>
        <end position="35"/>
    </location>
</feature>
<keyword evidence="8" id="KW-0804">Transcription</keyword>
<evidence type="ECO:0000256" key="4">
    <source>
        <dbReference type="ARBA" id="ARBA00022491"/>
    </source>
</evidence>
<feature type="compositionally biased region" description="Acidic residues" evidence="10">
    <location>
        <begin position="587"/>
        <end position="596"/>
    </location>
</feature>
<feature type="compositionally biased region" description="Low complexity" evidence="10">
    <location>
        <begin position="120"/>
        <end position="143"/>
    </location>
</feature>
<feature type="compositionally biased region" description="Low complexity" evidence="10">
    <location>
        <begin position="170"/>
        <end position="189"/>
    </location>
</feature>
<accession>A0A8H7S5A5</accession>
<name>A0A8H7S5A5_9FUNG</name>
<feature type="compositionally biased region" description="Basic and acidic residues" evidence="10">
    <location>
        <begin position="371"/>
        <end position="399"/>
    </location>
</feature>
<feature type="compositionally biased region" description="Acidic residues" evidence="10">
    <location>
        <begin position="359"/>
        <end position="370"/>
    </location>
</feature>
<keyword evidence="9" id="KW-0539">Nucleus</keyword>
<dbReference type="EC" id="3.5.1.98" evidence="3"/>
<evidence type="ECO:0000256" key="9">
    <source>
        <dbReference type="ARBA" id="ARBA00023242"/>
    </source>
</evidence>
<dbReference type="OrthoDB" id="424012at2759"/>
<keyword evidence="4" id="KW-0678">Repressor</keyword>
<keyword evidence="6" id="KW-0156">Chromatin regulator</keyword>
<dbReference type="GO" id="GO:0141221">
    <property type="term" value="F:histone deacetylase activity, hydrolytic mechanism"/>
    <property type="evidence" value="ECO:0007669"/>
    <property type="project" value="UniProtKB-EC"/>
</dbReference>
<dbReference type="Pfam" id="PF00850">
    <property type="entry name" value="Hist_deacetyl"/>
    <property type="match status" value="2"/>
</dbReference>
<feature type="compositionally biased region" description="Low complexity" evidence="10">
    <location>
        <begin position="445"/>
        <end position="463"/>
    </location>
</feature>
<evidence type="ECO:0000313" key="12">
    <source>
        <dbReference type="EMBL" id="KAG2221743.1"/>
    </source>
</evidence>
<keyword evidence="5" id="KW-0378">Hydrolase</keyword>
<dbReference type="SUPFAM" id="SSF52768">
    <property type="entry name" value="Arginase/deacetylase"/>
    <property type="match status" value="1"/>
</dbReference>
<evidence type="ECO:0000259" key="11">
    <source>
        <dbReference type="Pfam" id="PF00850"/>
    </source>
</evidence>
<keyword evidence="13" id="KW-1185">Reference proteome</keyword>
<evidence type="ECO:0000256" key="8">
    <source>
        <dbReference type="ARBA" id="ARBA00023163"/>
    </source>
</evidence>
<dbReference type="GO" id="GO:0040029">
    <property type="term" value="P:epigenetic regulation of gene expression"/>
    <property type="evidence" value="ECO:0007669"/>
    <property type="project" value="TreeGrafter"/>
</dbReference>
<evidence type="ECO:0000256" key="1">
    <source>
        <dbReference type="ARBA" id="ARBA00004123"/>
    </source>
</evidence>
<proteinExistence type="inferred from homology"/>
<dbReference type="InterPro" id="IPR000286">
    <property type="entry name" value="HDACs"/>
</dbReference>
<protein>
    <recommendedName>
        <fullName evidence="3">histone deacetylase</fullName>
        <ecNumber evidence="3">3.5.1.98</ecNumber>
    </recommendedName>
</protein>
<feature type="compositionally biased region" description="Polar residues" evidence="10">
    <location>
        <begin position="79"/>
        <end position="93"/>
    </location>
</feature>
<evidence type="ECO:0000256" key="3">
    <source>
        <dbReference type="ARBA" id="ARBA00012111"/>
    </source>
</evidence>
<dbReference type="PANTHER" id="PTHR10625">
    <property type="entry name" value="HISTONE DEACETYLASE HDAC1-RELATED"/>
    <property type="match status" value="1"/>
</dbReference>
<feature type="compositionally biased region" description="Acidic residues" evidence="10">
    <location>
        <begin position="253"/>
        <end position="262"/>
    </location>
</feature>
<feature type="compositionally biased region" description="Acidic residues" evidence="10">
    <location>
        <begin position="281"/>
        <end position="294"/>
    </location>
</feature>
<dbReference type="GO" id="GO:0000118">
    <property type="term" value="C:histone deacetylase complex"/>
    <property type="evidence" value="ECO:0007669"/>
    <property type="project" value="TreeGrafter"/>
</dbReference>
<feature type="domain" description="Histone deacetylase" evidence="11">
    <location>
        <begin position="853"/>
        <end position="997"/>
    </location>
</feature>
<feature type="compositionally biased region" description="Polar residues" evidence="10">
    <location>
        <begin position="429"/>
        <end position="444"/>
    </location>
</feature>
<evidence type="ECO:0000313" key="13">
    <source>
        <dbReference type="Proteomes" id="UP000646827"/>
    </source>
</evidence>
<evidence type="ECO:0000256" key="10">
    <source>
        <dbReference type="SAM" id="MobiDB-lite"/>
    </source>
</evidence>
<feature type="region of interest" description="Disordered" evidence="10">
    <location>
        <begin position="49"/>
        <end position="516"/>
    </location>
</feature>
<feature type="region of interest" description="Disordered" evidence="10">
    <location>
        <begin position="534"/>
        <end position="616"/>
    </location>
</feature>
<dbReference type="AlphaFoldDB" id="A0A8H7S5A5"/>
<comment type="caution">
    <text evidence="12">The sequence shown here is derived from an EMBL/GenBank/DDBJ whole genome shotgun (WGS) entry which is preliminary data.</text>
</comment>
<feature type="compositionally biased region" description="Acidic residues" evidence="10">
    <location>
        <begin position="213"/>
        <end position="223"/>
    </location>
</feature>
<dbReference type="InterPro" id="IPR023801">
    <property type="entry name" value="His_deacetylse_dom"/>
</dbReference>
<organism evidence="12 13">
    <name type="scientific">Circinella minor</name>
    <dbReference type="NCBI Taxonomy" id="1195481"/>
    <lineage>
        <taxon>Eukaryota</taxon>
        <taxon>Fungi</taxon>
        <taxon>Fungi incertae sedis</taxon>
        <taxon>Mucoromycota</taxon>
        <taxon>Mucoromycotina</taxon>
        <taxon>Mucoromycetes</taxon>
        <taxon>Mucorales</taxon>
        <taxon>Lichtheimiaceae</taxon>
        <taxon>Circinella</taxon>
    </lineage>
</organism>
<feature type="compositionally biased region" description="Polar residues" evidence="10">
    <location>
        <begin position="347"/>
        <end position="357"/>
    </location>
</feature>
<evidence type="ECO:0000256" key="7">
    <source>
        <dbReference type="ARBA" id="ARBA00023015"/>
    </source>
</evidence>
<feature type="domain" description="Histone deacetylase" evidence="11">
    <location>
        <begin position="671"/>
        <end position="825"/>
    </location>
</feature>